<evidence type="ECO:0000313" key="3">
    <source>
        <dbReference type="Proteomes" id="UP000261540"/>
    </source>
</evidence>
<dbReference type="PANTHER" id="PTHR22803">
    <property type="entry name" value="MANNOSE, PHOSPHOLIPASE, LECTIN RECEPTOR RELATED"/>
    <property type="match status" value="1"/>
</dbReference>
<protein>
    <recommendedName>
        <fullName evidence="1">C-type lectin domain-containing protein</fullName>
    </recommendedName>
</protein>
<dbReference type="AlphaFoldDB" id="A0A3B3SX81"/>
<dbReference type="InterPro" id="IPR001304">
    <property type="entry name" value="C-type_lectin-like"/>
</dbReference>
<dbReference type="PROSITE" id="PS50041">
    <property type="entry name" value="C_TYPE_LECTIN_2"/>
    <property type="match status" value="1"/>
</dbReference>
<evidence type="ECO:0000259" key="1">
    <source>
        <dbReference type="PROSITE" id="PS50041"/>
    </source>
</evidence>
<dbReference type="InterPro" id="IPR016187">
    <property type="entry name" value="CTDL_fold"/>
</dbReference>
<feature type="domain" description="C-type lectin" evidence="1">
    <location>
        <begin position="44"/>
        <end position="162"/>
    </location>
</feature>
<dbReference type="Ensembl" id="ENSPKIT00000015915.1">
    <property type="protein sequence ID" value="ENSPKIP00000034990.1"/>
    <property type="gene ID" value="ENSPKIG00000014116.1"/>
</dbReference>
<name>A0A3B3SX81_9TELE</name>
<dbReference type="GeneTree" id="ENSGT00940000174712"/>
<dbReference type="CDD" id="cd00037">
    <property type="entry name" value="CLECT"/>
    <property type="match status" value="1"/>
</dbReference>
<organism evidence="2 3">
    <name type="scientific">Paramormyrops kingsleyae</name>
    <dbReference type="NCBI Taxonomy" id="1676925"/>
    <lineage>
        <taxon>Eukaryota</taxon>
        <taxon>Metazoa</taxon>
        <taxon>Chordata</taxon>
        <taxon>Craniata</taxon>
        <taxon>Vertebrata</taxon>
        <taxon>Euteleostomi</taxon>
        <taxon>Actinopterygii</taxon>
        <taxon>Neopterygii</taxon>
        <taxon>Teleostei</taxon>
        <taxon>Osteoglossocephala</taxon>
        <taxon>Osteoglossomorpha</taxon>
        <taxon>Osteoglossiformes</taxon>
        <taxon>Mormyridae</taxon>
        <taxon>Paramormyrops</taxon>
    </lineage>
</organism>
<evidence type="ECO:0000313" key="2">
    <source>
        <dbReference type="Ensembl" id="ENSPKIP00000034990.1"/>
    </source>
</evidence>
<dbReference type="InterPro" id="IPR016186">
    <property type="entry name" value="C-type_lectin-like/link_sf"/>
</dbReference>
<accession>A0A3B3SX81</accession>
<keyword evidence="3" id="KW-1185">Reference proteome</keyword>
<sequence>MAVYTFGTHLYSNRSYGSTALSLPRVTGTISYVGHYTIDIMGYMGLHSYLVLVRDGQNWTSALQQCQALGGALGSITNADVELQLTSLLKDSGLDGVWIGLRKSVFTGQWYWLSKAPLGTTYWANHEPKNNTQAWCAVASLEDDNIRWNSEICCSSHPFVCYM</sequence>
<reference evidence="2" key="2">
    <citation type="submission" date="2025-09" db="UniProtKB">
        <authorList>
            <consortium name="Ensembl"/>
        </authorList>
    </citation>
    <scope>IDENTIFICATION</scope>
</reference>
<dbReference type="Gene3D" id="3.10.100.10">
    <property type="entry name" value="Mannose-Binding Protein A, subunit A"/>
    <property type="match status" value="1"/>
</dbReference>
<dbReference type="SMART" id="SM00034">
    <property type="entry name" value="CLECT"/>
    <property type="match status" value="1"/>
</dbReference>
<dbReference type="InterPro" id="IPR050111">
    <property type="entry name" value="C-type_lectin/snaclec_domain"/>
</dbReference>
<dbReference type="STRING" id="1676925.ENSPKIP00000034990"/>
<dbReference type="SUPFAM" id="SSF56436">
    <property type="entry name" value="C-type lectin-like"/>
    <property type="match status" value="1"/>
</dbReference>
<dbReference type="Proteomes" id="UP000261540">
    <property type="component" value="Unplaced"/>
</dbReference>
<reference evidence="2" key="1">
    <citation type="submission" date="2025-08" db="UniProtKB">
        <authorList>
            <consortium name="Ensembl"/>
        </authorList>
    </citation>
    <scope>IDENTIFICATION</scope>
</reference>
<proteinExistence type="predicted"/>
<dbReference type="Pfam" id="PF00059">
    <property type="entry name" value="Lectin_C"/>
    <property type="match status" value="1"/>
</dbReference>